<dbReference type="InterPro" id="IPR001584">
    <property type="entry name" value="Integrase_cat-core"/>
</dbReference>
<evidence type="ECO:0000313" key="3">
    <source>
        <dbReference type="Proteomes" id="UP000283000"/>
    </source>
</evidence>
<accession>A0A3Q9NPC7</accession>
<protein>
    <recommendedName>
        <fullName evidence="1">Integrase catalytic domain-containing protein</fullName>
    </recommendedName>
</protein>
<dbReference type="GO" id="GO:0003676">
    <property type="term" value="F:nucleic acid binding"/>
    <property type="evidence" value="ECO:0007669"/>
    <property type="project" value="InterPro"/>
</dbReference>
<dbReference type="PANTHER" id="PTHR46889:SF4">
    <property type="entry name" value="TRANSPOSASE INSO FOR INSERTION SEQUENCE ELEMENT IS911B-RELATED"/>
    <property type="match status" value="1"/>
</dbReference>
<dbReference type="InterPro" id="IPR012337">
    <property type="entry name" value="RNaseH-like_sf"/>
</dbReference>
<reference evidence="2 3" key="1">
    <citation type="submission" date="2017-12" db="EMBL/GenBank/DDBJ databases">
        <authorList>
            <person name="Levesque S."/>
        </authorList>
    </citation>
    <scope>NUCLEOTIDE SEQUENCE [LARGE SCALE GENOMIC DNA]</scope>
    <source>
        <strain evidence="2 3">SMQ-1417</strain>
    </source>
</reference>
<dbReference type="AlphaFoldDB" id="A0A3Q9NPC7"/>
<dbReference type="InterPro" id="IPR050900">
    <property type="entry name" value="Transposase_IS3/IS150/IS904"/>
</dbReference>
<dbReference type="PROSITE" id="PS50994">
    <property type="entry name" value="INTEGRASE"/>
    <property type="match status" value="1"/>
</dbReference>
<dbReference type="GO" id="GO:0015074">
    <property type="term" value="P:DNA integration"/>
    <property type="evidence" value="ECO:0007669"/>
    <property type="project" value="InterPro"/>
</dbReference>
<gene>
    <name evidence="2" type="ORF">CXR23_01555</name>
</gene>
<dbReference type="PANTHER" id="PTHR46889">
    <property type="entry name" value="TRANSPOSASE INSF FOR INSERTION SEQUENCE IS3B-RELATED"/>
    <property type="match status" value="1"/>
</dbReference>
<dbReference type="EMBL" id="CP025330">
    <property type="protein sequence ID" value="AZT91991.1"/>
    <property type="molecule type" value="Genomic_DNA"/>
</dbReference>
<name>A0A3Q9NPC7_BREAU</name>
<dbReference type="Gene3D" id="3.30.420.10">
    <property type="entry name" value="Ribonuclease H-like superfamily/Ribonuclease H"/>
    <property type="match status" value="1"/>
</dbReference>
<dbReference type="Pfam" id="PF13683">
    <property type="entry name" value="rve_3"/>
    <property type="match status" value="1"/>
</dbReference>
<feature type="domain" description="Integrase catalytic" evidence="1">
    <location>
        <begin position="1"/>
        <end position="144"/>
    </location>
</feature>
<evidence type="ECO:0000313" key="2">
    <source>
        <dbReference type="EMBL" id="AZT91991.1"/>
    </source>
</evidence>
<dbReference type="SUPFAM" id="SSF53098">
    <property type="entry name" value="Ribonuclease H-like"/>
    <property type="match status" value="1"/>
</dbReference>
<proteinExistence type="predicted"/>
<organism evidence="2 3">
    <name type="scientific">Brevibacterium aurantiacum</name>
    <dbReference type="NCBI Taxonomy" id="273384"/>
    <lineage>
        <taxon>Bacteria</taxon>
        <taxon>Bacillati</taxon>
        <taxon>Actinomycetota</taxon>
        <taxon>Actinomycetes</taxon>
        <taxon>Micrococcales</taxon>
        <taxon>Brevibacteriaceae</taxon>
        <taxon>Brevibacterium</taxon>
    </lineage>
</organism>
<dbReference type="Proteomes" id="UP000283000">
    <property type="component" value="Chromosome"/>
</dbReference>
<evidence type="ECO:0000259" key="1">
    <source>
        <dbReference type="PROSITE" id="PS50994"/>
    </source>
</evidence>
<reference evidence="2 3" key="2">
    <citation type="submission" date="2019-01" db="EMBL/GenBank/DDBJ databases">
        <title>Comparative genomic analysis of Brevibacterium aurantiacum sheds light on its evolution and its adaptation to smear-ripened cheeses.</title>
        <authorList>
            <person name="Moineau S."/>
        </authorList>
    </citation>
    <scope>NUCLEOTIDE SEQUENCE [LARGE SCALE GENOMIC DNA]</scope>
    <source>
        <strain evidence="2 3">SMQ-1417</strain>
    </source>
</reference>
<dbReference type="InterPro" id="IPR036397">
    <property type="entry name" value="RNaseH_sf"/>
</dbReference>
<sequence>MHTTFILDVFHREIVGWQVTNHMRESLARDALTMALAAKFRAGEDVSGLVHHSDRGVQFRSIRYGETLAESEIVASVGSRGDSYDNAMAEALNSVFKAELIDRKVWSGLIEVMAETSKWVAWYNKTRLHSAIGYRPPFEVHSEWINQSATEPAAA</sequence>
<dbReference type="RefSeq" id="WP_127362617.1">
    <property type="nucleotide sequence ID" value="NZ_CP025330.1"/>
</dbReference>